<organism evidence="2 3">
    <name type="scientific">Abyssobacteria bacterium (strain SURF_5)</name>
    <dbReference type="NCBI Taxonomy" id="2093360"/>
    <lineage>
        <taxon>Bacteria</taxon>
        <taxon>Pseudomonadati</taxon>
        <taxon>Candidatus Hydrogenedentota</taxon>
        <taxon>Candidatus Abyssobacteria</taxon>
    </lineage>
</organism>
<evidence type="ECO:0000256" key="1">
    <source>
        <dbReference type="SAM" id="SignalP"/>
    </source>
</evidence>
<sequence>MRRSLLVLMAITLLLPGFATRAAAFEVERSALFCFLHEAKPLEEEAMKALEEKDYALALRKYREALNAYERIWQEYPNLPEERPHGLDRMVDESIATCKTVIEEIEEQGEAQDEFYQKLNQLIRVDFEGKDIQSVAKSLTFLTDVNIIVDDTVFRDDNKVLDPKISLRVDEDTSLRKIIVRICDQTGLAYSIETDHVFISTRVKLDRQK</sequence>
<accession>A0A3A4NXD0</accession>
<reference evidence="2 3" key="1">
    <citation type="journal article" date="2017" name="ISME J.">
        <title>Energy and carbon metabolisms in a deep terrestrial subsurface fluid microbial community.</title>
        <authorList>
            <person name="Momper L."/>
            <person name="Jungbluth S.P."/>
            <person name="Lee M.D."/>
            <person name="Amend J.P."/>
        </authorList>
    </citation>
    <scope>NUCLEOTIDE SEQUENCE [LARGE SCALE GENOMIC DNA]</scope>
    <source>
        <strain evidence="2">SURF_5</strain>
    </source>
</reference>
<name>A0A3A4NXD0_ABYX5</name>
<feature type="signal peptide" evidence="1">
    <location>
        <begin position="1"/>
        <end position="19"/>
    </location>
</feature>
<feature type="chain" id="PRO_5017211088" description="Secretin/TonB short N-terminal domain-containing protein" evidence="1">
    <location>
        <begin position="20"/>
        <end position="209"/>
    </location>
</feature>
<comment type="caution">
    <text evidence="2">The sequence shown here is derived from an EMBL/GenBank/DDBJ whole genome shotgun (WGS) entry which is preliminary data.</text>
</comment>
<evidence type="ECO:0000313" key="3">
    <source>
        <dbReference type="Proteomes" id="UP000265882"/>
    </source>
</evidence>
<evidence type="ECO:0000313" key="2">
    <source>
        <dbReference type="EMBL" id="RJP22756.1"/>
    </source>
</evidence>
<evidence type="ECO:0008006" key="4">
    <source>
        <dbReference type="Google" id="ProtNLM"/>
    </source>
</evidence>
<gene>
    <name evidence="2" type="ORF">C4520_07820</name>
</gene>
<protein>
    <recommendedName>
        <fullName evidence="4">Secretin/TonB short N-terminal domain-containing protein</fullName>
    </recommendedName>
</protein>
<dbReference type="AlphaFoldDB" id="A0A3A4NXD0"/>
<keyword evidence="1" id="KW-0732">Signal</keyword>
<proteinExistence type="predicted"/>
<dbReference type="Proteomes" id="UP000265882">
    <property type="component" value="Unassembled WGS sequence"/>
</dbReference>
<dbReference type="EMBL" id="QZKU01000054">
    <property type="protein sequence ID" value="RJP22756.1"/>
    <property type="molecule type" value="Genomic_DNA"/>
</dbReference>